<dbReference type="SUPFAM" id="SSF53383">
    <property type="entry name" value="PLP-dependent transferases"/>
    <property type="match status" value="1"/>
</dbReference>
<evidence type="ECO:0000313" key="8">
    <source>
        <dbReference type="Proteomes" id="UP000229529"/>
    </source>
</evidence>
<dbReference type="EMBL" id="NXGS01000110">
    <property type="protein sequence ID" value="PIM96254.1"/>
    <property type="molecule type" value="Genomic_DNA"/>
</dbReference>
<dbReference type="InterPro" id="IPR020578">
    <property type="entry name" value="Aminotrans_V_PyrdxlP_BS"/>
</dbReference>
<dbReference type="PANTHER" id="PTHR43586:SF8">
    <property type="entry name" value="CYSTEINE DESULFURASE 1, CHLOROPLASTIC"/>
    <property type="match status" value="1"/>
</dbReference>
<dbReference type="Proteomes" id="UP000229529">
    <property type="component" value="Unassembled WGS sequence"/>
</dbReference>
<comment type="caution">
    <text evidence="7">The sequence shown here is derived from an EMBL/GenBank/DDBJ whole genome shotgun (WGS) entry which is preliminary data.</text>
</comment>
<evidence type="ECO:0000256" key="3">
    <source>
        <dbReference type="ARBA" id="ARBA00022898"/>
    </source>
</evidence>
<evidence type="ECO:0000256" key="1">
    <source>
        <dbReference type="ARBA" id="ARBA00001933"/>
    </source>
</evidence>
<comment type="catalytic activity">
    <reaction evidence="4">
        <text>(sulfur carrier)-H + L-cysteine = (sulfur carrier)-SH + L-alanine</text>
        <dbReference type="Rhea" id="RHEA:43892"/>
        <dbReference type="Rhea" id="RHEA-COMP:14737"/>
        <dbReference type="Rhea" id="RHEA-COMP:14739"/>
        <dbReference type="ChEBI" id="CHEBI:29917"/>
        <dbReference type="ChEBI" id="CHEBI:35235"/>
        <dbReference type="ChEBI" id="CHEBI:57972"/>
        <dbReference type="ChEBI" id="CHEBI:64428"/>
        <dbReference type="EC" id="2.8.1.7"/>
    </reaction>
</comment>
<gene>
    <name evidence="7" type="primary">sufS</name>
    <name evidence="7" type="ORF">alecur_160</name>
</gene>
<dbReference type="PROSITE" id="PS00595">
    <property type="entry name" value="AA_TRANSFER_CLASS_5"/>
    <property type="match status" value="1"/>
</dbReference>
<evidence type="ECO:0000256" key="5">
    <source>
        <dbReference type="RuleBase" id="RU004504"/>
    </source>
</evidence>
<feature type="domain" description="Aminotransferase class V" evidence="6">
    <location>
        <begin position="22"/>
        <end position="384"/>
    </location>
</feature>
<comment type="similarity">
    <text evidence="2">Belongs to the class-V pyridoxal-phosphate-dependent aminotransferase family. Csd subfamily.</text>
</comment>
<dbReference type="Gene3D" id="3.90.1150.10">
    <property type="entry name" value="Aspartate Aminotransferase, domain 1"/>
    <property type="match status" value="1"/>
</dbReference>
<dbReference type="InterPro" id="IPR015424">
    <property type="entry name" value="PyrdxlP-dep_Trfase"/>
</dbReference>
<reference evidence="7" key="1">
    <citation type="submission" date="2017-09" db="EMBL/GenBank/DDBJ databases">
        <authorList>
            <person name="Campbell M.A."/>
            <person name="Lukasik P."/>
            <person name="Simon C."/>
            <person name="McCutcheon J.P."/>
        </authorList>
    </citation>
    <scope>NUCLEOTIDE SEQUENCE [LARGE SCALE GENOMIC DNA]</scope>
    <source>
        <strain evidence="7">ALECUR</strain>
    </source>
</reference>
<dbReference type="GO" id="GO:0031071">
    <property type="term" value="F:cysteine desulfurase activity"/>
    <property type="evidence" value="ECO:0007669"/>
    <property type="project" value="UniProtKB-EC"/>
</dbReference>
<protein>
    <submittedName>
        <fullName evidence="7">Cysteine desulfurase</fullName>
        <ecNumber evidence="7">2.8.1.7</ecNumber>
    </submittedName>
</protein>
<keyword evidence="8" id="KW-1185">Reference proteome</keyword>
<dbReference type="PANTHER" id="PTHR43586">
    <property type="entry name" value="CYSTEINE DESULFURASE"/>
    <property type="match status" value="1"/>
</dbReference>
<evidence type="ECO:0000259" key="6">
    <source>
        <dbReference type="Pfam" id="PF00266"/>
    </source>
</evidence>
<organism evidence="7 8">
    <name type="scientific">Candidatus Hodgkinia cicadicola</name>
    <dbReference type="NCBI Taxonomy" id="573658"/>
    <lineage>
        <taxon>Bacteria</taxon>
        <taxon>Pseudomonadati</taxon>
        <taxon>Pseudomonadota</taxon>
        <taxon>Alphaproteobacteria</taxon>
        <taxon>Hyphomicrobiales</taxon>
        <taxon>Candidatus Hodgkinia</taxon>
    </lineage>
</organism>
<evidence type="ECO:0000256" key="2">
    <source>
        <dbReference type="ARBA" id="ARBA00010447"/>
    </source>
</evidence>
<dbReference type="InterPro" id="IPR015422">
    <property type="entry name" value="PyrdxlP-dep_Trfase_small"/>
</dbReference>
<keyword evidence="7" id="KW-0808">Transferase</keyword>
<evidence type="ECO:0000313" key="7">
    <source>
        <dbReference type="EMBL" id="PIM96254.1"/>
    </source>
</evidence>
<proteinExistence type="inferred from homology"/>
<accession>A0ABX4MJS6</accession>
<name>A0ABX4MJS6_9HYPH</name>
<evidence type="ECO:0000256" key="4">
    <source>
        <dbReference type="ARBA" id="ARBA00050776"/>
    </source>
</evidence>
<comment type="cofactor">
    <cofactor evidence="1 5">
        <name>pyridoxal 5'-phosphate</name>
        <dbReference type="ChEBI" id="CHEBI:597326"/>
    </cofactor>
</comment>
<dbReference type="InterPro" id="IPR015421">
    <property type="entry name" value="PyrdxlP-dep_Trfase_major"/>
</dbReference>
<dbReference type="EC" id="2.8.1.7" evidence="7"/>
<keyword evidence="3" id="KW-0663">Pyridoxal phosphate</keyword>
<dbReference type="Pfam" id="PF00266">
    <property type="entry name" value="Aminotran_5"/>
    <property type="match status" value="1"/>
</dbReference>
<dbReference type="Gene3D" id="3.40.640.10">
    <property type="entry name" value="Type I PLP-dependent aspartate aminotransferase-like (Major domain)"/>
    <property type="match status" value="1"/>
</dbReference>
<sequence>MHNIIWLRKSFKSLFCFNKPLVYFDNASTTQKPLFLLDVFKHINYGVCTNPGRGQYYTSFLLSNLLNKSRDYIKHIYSKQGNYECIIYKSVTEAINAIYNNYWFIGKKVKVLTCIDNHHSIIAPVYGKLNVFTLNVIGLDSDLIPNVRQYLNYIKNSISIVILNHMSNVIGILVPIRLYSYIKKYTITFIVDGSQSAPHFEVDIELINCDAYLLSSHKSYAFVGTGICLGKQHFINDLNPLILGGGGVHKISFNPFNCLLNGIPDKHESGSPMVWGIVGLTELIKWKQGINPNYEKHICRYLLFKLSSIPNINLVGNWQPSCRLVCFTITNIPSYEINRFLNKFMICIRSGYHCATPLIEYLGRSAVCRISIGLYNTYKDVDMLVYCIKHLIRLKTCK</sequence>
<dbReference type="InterPro" id="IPR000192">
    <property type="entry name" value="Aminotrans_V_dom"/>
</dbReference>